<name>A0A1R1N5P7_NEIME</name>
<evidence type="ECO:0000313" key="4">
    <source>
        <dbReference type="Proteomes" id="UP000217930"/>
    </source>
</evidence>
<comment type="caution">
    <text evidence="3">The sequence shown here is derived from an EMBL/GenBank/DDBJ whole genome shotgun (WGS) entry which is preliminary data.</text>
</comment>
<feature type="region of interest" description="Disordered" evidence="1">
    <location>
        <begin position="17"/>
        <end position="38"/>
    </location>
</feature>
<dbReference type="AlphaFoldDB" id="A0A1R1N5P7"/>
<evidence type="ECO:0000313" key="5">
    <source>
        <dbReference type="Proteomes" id="UP000283666"/>
    </source>
</evidence>
<organism evidence="3 5">
    <name type="scientific">Neisseria meningitidis</name>
    <dbReference type="NCBI Taxonomy" id="487"/>
    <lineage>
        <taxon>Bacteria</taxon>
        <taxon>Pseudomonadati</taxon>
        <taxon>Pseudomonadota</taxon>
        <taxon>Betaproteobacteria</taxon>
        <taxon>Neisseriales</taxon>
        <taxon>Neisseriaceae</taxon>
        <taxon>Neisseria</taxon>
    </lineage>
</organism>
<reference evidence="2 4" key="1">
    <citation type="journal article" date="2017" name="Clin. Infect. Dis.">
        <title>Increased Risk for Meningococcal Disease among Men who have Sex with Men in the United States, 2012-2015.</title>
        <authorList>
            <person name="Folaranmi T.A."/>
            <person name="Kretz C.B."/>
            <person name="Kamiya H."/>
            <person name="MacNeil J.R."/>
            <person name="Whaley M.J."/>
            <person name="Blain A."/>
            <person name="Antwi M."/>
            <person name="Dorsinville M."/>
            <person name="Pacilli M."/>
            <person name="Smith S."/>
            <person name="Civen R."/>
            <person name="Ngo V."/>
            <person name="Winter K."/>
            <person name="Harriman K."/>
            <person name="Wang X."/>
            <person name="Bowen V.B."/>
            <person name="Patel M."/>
            <person name="Martin S."/>
            <person name="Misegades L."/>
            <person name="Meyer S.A."/>
        </authorList>
    </citation>
    <scope>NUCLEOTIDE SEQUENCE [LARGE SCALE GENOMIC DNA]</scope>
    <source>
        <strain evidence="2 4">M26503</strain>
    </source>
</reference>
<dbReference type="Proteomes" id="UP000217930">
    <property type="component" value="Unassembled WGS sequence"/>
</dbReference>
<protein>
    <submittedName>
        <fullName evidence="3">Heat-shock protein HtpX</fullName>
    </submittedName>
</protein>
<proteinExistence type="predicted"/>
<evidence type="ECO:0000313" key="2">
    <source>
        <dbReference type="EMBL" id="PBJ87894.1"/>
    </source>
</evidence>
<evidence type="ECO:0000256" key="1">
    <source>
        <dbReference type="SAM" id="MobiDB-lite"/>
    </source>
</evidence>
<accession>A0A1R1N5P7</accession>
<gene>
    <name evidence="2" type="ORF">CNQ34_08530</name>
    <name evidence="3" type="ORF">COH52_01615</name>
</gene>
<reference evidence="2" key="3">
    <citation type="submission" date="2017-09" db="EMBL/GenBank/DDBJ databases">
        <authorList>
            <person name="Kretz C."/>
            <person name="Retchless A."/>
            <person name="Wang X."/>
        </authorList>
    </citation>
    <scope>NUCLEOTIDE SEQUENCE</scope>
    <source>
        <strain evidence="2">M26503</strain>
    </source>
</reference>
<sequence length="38" mass="4431">MQANVLHTFAESDIHKPATFWDNPQNFKTSHPTKKEHP</sequence>
<evidence type="ECO:0000313" key="3">
    <source>
        <dbReference type="EMBL" id="RQK80928.1"/>
    </source>
</evidence>
<dbReference type="EMBL" id="NTLY01000002">
    <property type="protein sequence ID" value="PBJ87894.1"/>
    <property type="molecule type" value="Genomic_DNA"/>
</dbReference>
<reference evidence="3 5" key="2">
    <citation type="submission" date="2017-09" db="EMBL/GenBank/DDBJ databases">
        <title>Phenotypic and genotypic characterization of Colombian isolates of Neisseria meningitidis recovered from invasive disease.</title>
        <authorList>
            <person name="Duarte C."/>
            <person name="Gabastou J.M."/>
            <person name="Moreno J."/>
        </authorList>
    </citation>
    <scope>NUCLEOTIDE SEQUENCE [LARGE SCALE GENOMIC DNA]</scope>
    <source>
        <strain evidence="3 5">INS-Nm1012</strain>
    </source>
</reference>
<dbReference type="Proteomes" id="UP000283666">
    <property type="component" value="Unassembled WGS sequence"/>
</dbReference>
<dbReference type="EMBL" id="NWZY01000003">
    <property type="protein sequence ID" value="RQK80928.1"/>
    <property type="molecule type" value="Genomic_DNA"/>
</dbReference>